<dbReference type="InterPro" id="IPR001315">
    <property type="entry name" value="CARD"/>
</dbReference>
<keyword evidence="3" id="KW-1185">Reference proteome</keyword>
<accession>A0A8S3UTT7</accession>
<evidence type="ECO:0000259" key="1">
    <source>
        <dbReference type="PROSITE" id="PS50209"/>
    </source>
</evidence>
<proteinExistence type="predicted"/>
<feature type="domain" description="CARD" evidence="1">
    <location>
        <begin position="1"/>
        <end position="52"/>
    </location>
</feature>
<dbReference type="Pfam" id="PF00619">
    <property type="entry name" value="CARD"/>
    <property type="match status" value="1"/>
</dbReference>
<dbReference type="AlphaFoldDB" id="A0A8S3UTT7"/>
<dbReference type="SUPFAM" id="SSF47986">
    <property type="entry name" value="DEATH domain"/>
    <property type="match status" value="1"/>
</dbReference>
<dbReference type="EMBL" id="CAJPWZ010002789">
    <property type="protein sequence ID" value="CAG2245840.1"/>
    <property type="molecule type" value="Genomic_DNA"/>
</dbReference>
<evidence type="ECO:0000313" key="2">
    <source>
        <dbReference type="EMBL" id="CAG2245840.1"/>
    </source>
</evidence>
<organism evidence="2 3">
    <name type="scientific">Mytilus edulis</name>
    <name type="common">Blue mussel</name>
    <dbReference type="NCBI Taxonomy" id="6550"/>
    <lineage>
        <taxon>Eukaryota</taxon>
        <taxon>Metazoa</taxon>
        <taxon>Spiralia</taxon>
        <taxon>Lophotrochozoa</taxon>
        <taxon>Mollusca</taxon>
        <taxon>Bivalvia</taxon>
        <taxon>Autobranchia</taxon>
        <taxon>Pteriomorphia</taxon>
        <taxon>Mytilida</taxon>
        <taxon>Mytiloidea</taxon>
        <taxon>Mytilidae</taxon>
        <taxon>Mytilinae</taxon>
        <taxon>Mytilus</taxon>
    </lineage>
</organism>
<dbReference type="GO" id="GO:0042981">
    <property type="term" value="P:regulation of apoptotic process"/>
    <property type="evidence" value="ECO:0007669"/>
    <property type="project" value="InterPro"/>
</dbReference>
<dbReference type="InterPro" id="IPR011029">
    <property type="entry name" value="DEATH-like_dom_sf"/>
</dbReference>
<dbReference type="SUPFAM" id="SSF48403">
    <property type="entry name" value="Ankyrin repeat"/>
    <property type="match status" value="1"/>
</dbReference>
<name>A0A8S3UTT7_MYTED</name>
<reference evidence="2" key="1">
    <citation type="submission" date="2021-03" db="EMBL/GenBank/DDBJ databases">
        <authorList>
            <person name="Bekaert M."/>
        </authorList>
    </citation>
    <scope>NUCLEOTIDE SEQUENCE</scope>
</reference>
<dbReference type="Proteomes" id="UP000683360">
    <property type="component" value="Unassembled WGS sequence"/>
</dbReference>
<dbReference type="Gene3D" id="1.10.533.10">
    <property type="entry name" value="Death Domain, Fas"/>
    <property type="match status" value="1"/>
</dbReference>
<dbReference type="Gene3D" id="1.25.40.20">
    <property type="entry name" value="Ankyrin repeat-containing domain"/>
    <property type="match status" value="1"/>
</dbReference>
<dbReference type="InterPro" id="IPR036770">
    <property type="entry name" value="Ankyrin_rpt-contain_sf"/>
</dbReference>
<gene>
    <name evidence="2" type="ORF">MEDL_57840</name>
</gene>
<sequence>MMFVHGVDSKTDIADHLYQSDVLSTEEKEEICNSSLTQQERMKKLKDRHEKKDILMDHDEIIPKHILEQFEKRLEQWKKDDQQFEELVCTKDIHNKDKALGGSCYMGTIDLVKWLISRNSDINYCREDGCFPLLWATDVNKCDFKGKNPLNVAQEQGHIEIESLLKGKGVNQH</sequence>
<comment type="caution">
    <text evidence="2">The sequence shown here is derived from an EMBL/GenBank/DDBJ whole genome shotgun (WGS) entry which is preliminary data.</text>
</comment>
<dbReference type="OrthoDB" id="6086255at2759"/>
<protein>
    <recommendedName>
        <fullName evidence="1">CARD domain-containing protein</fullName>
    </recommendedName>
</protein>
<evidence type="ECO:0000313" key="3">
    <source>
        <dbReference type="Proteomes" id="UP000683360"/>
    </source>
</evidence>
<dbReference type="PROSITE" id="PS50209">
    <property type="entry name" value="CARD"/>
    <property type="match status" value="1"/>
</dbReference>